<dbReference type="GO" id="GO:0004553">
    <property type="term" value="F:hydrolase activity, hydrolyzing O-glycosyl compounds"/>
    <property type="evidence" value="ECO:0007669"/>
    <property type="project" value="InterPro"/>
</dbReference>
<dbReference type="CAZy" id="GH5">
    <property type="family name" value="Glycoside Hydrolase Family 5"/>
</dbReference>
<dbReference type="OrthoDB" id="273314at2"/>
<dbReference type="SUPFAM" id="SSF51445">
    <property type="entry name" value="(Trans)glycosidases"/>
    <property type="match status" value="1"/>
</dbReference>
<dbReference type="eggNOG" id="COG2730">
    <property type="taxonomic scope" value="Bacteria"/>
</dbReference>
<proteinExistence type="predicted"/>
<evidence type="ECO:0000256" key="1">
    <source>
        <dbReference type="ARBA" id="ARBA00022801"/>
    </source>
</evidence>
<accession>E4T509</accession>
<reference evidence="4 5" key="2">
    <citation type="journal article" date="2011" name="Stand. Genomic Sci.">
        <title>Complete genome sequence of Paludibacter propionicigenes type strain (WB4).</title>
        <authorList>
            <person name="Gronow S."/>
            <person name="Munk C."/>
            <person name="Lapidus A."/>
            <person name="Nolan M."/>
            <person name="Lucas S."/>
            <person name="Hammon N."/>
            <person name="Deshpande S."/>
            <person name="Cheng J.F."/>
            <person name="Tapia R."/>
            <person name="Han C."/>
            <person name="Goodwin L."/>
            <person name="Pitluck S."/>
            <person name="Liolios K."/>
            <person name="Ivanova N."/>
            <person name="Mavromatis K."/>
            <person name="Mikhailova N."/>
            <person name="Pati A."/>
            <person name="Chen A."/>
            <person name="Palaniappan K."/>
            <person name="Land M."/>
            <person name="Hauser L."/>
            <person name="Chang Y.J."/>
            <person name="Jeffries C.D."/>
            <person name="Brambilla E."/>
            <person name="Rohde M."/>
            <person name="Goker M."/>
            <person name="Detter J.C."/>
            <person name="Woyke T."/>
            <person name="Bristow J."/>
            <person name="Eisen J.A."/>
            <person name="Markowitz V."/>
            <person name="Hugenholtz P."/>
            <person name="Kyrpides N.C."/>
            <person name="Klenk H.P."/>
        </authorList>
    </citation>
    <scope>NUCLEOTIDE SEQUENCE [LARGE SCALE GENOMIC DNA]</scope>
    <source>
        <strain evidence="5">DSM 17365 / JCM 13257 / WB4</strain>
    </source>
</reference>
<sequence>MKKIHSITFLLFFLLFQPFLTFVWSNTMLPQLHVEGRNLKDPNGNTVILHGFAQTYSPFFNEVGKYWSNYDVNGCLTYNKGLIDKMLSAGWKVNFIRLHMDPYWSNTPGCQGRYEGEECFDETRFTKYLDEVFVPMAEYCVSKGLYVVMRPPGVFPDKIQVGDVYNQYLIKVWKIVSNHPKLKNHPNIMFELGNEPIDILGTDGAYGSNGDAKFANLQKYMQVIVDAIRNNGSNNILWIPGLCWQQSYSGYLKYPIVGDNLGYAIHLYPGWFGSSAGYKAFQSEWDSAIKPIADVSPIMVTEMDWAPEVYNSSWGKSTTGVVGGGGFGANFKYITDNSGNVSWLVFTDAAKLAEFKDEAPAAGAPYNFLNDPEACPWQTYHWFKDYANPPVSTVTNLEIFDGMLKPIVNNQTIQISAGSNAYILVRATYADGRIDFVSSKANYQSSNPLVAIGSAGRISALKEGLATLTVSYGGFQKEISVKSNYFLLQSEAMNLTMFGANTFDNNSHTLHLTQWGQAGWSFPNGIDLSGYKYLVFKFGSYNYPWGSNIVIKDGSTESIGYKWEGKNELIIDLNNLVTETGIKISPNHITAVRFWSGGGDYIIDNVYLTNRSDASQETTGLEIPIIKSEDDIVDVFSVTGKLLKKQIRRGDAQKNLLNGVYIIGHEKVLIYR</sequence>
<evidence type="ECO:0000313" key="5">
    <source>
        <dbReference type="Proteomes" id="UP000008718"/>
    </source>
</evidence>
<dbReference type="KEGG" id="ppn:Palpr_1662"/>
<feature type="domain" description="Glycoside hydrolase family 5" evidence="3">
    <location>
        <begin position="88"/>
        <end position="303"/>
    </location>
</feature>
<protein>
    <submittedName>
        <fullName evidence="4">Glycoside hydrolase family 5</fullName>
    </submittedName>
</protein>
<evidence type="ECO:0000256" key="2">
    <source>
        <dbReference type="ARBA" id="ARBA00023295"/>
    </source>
</evidence>
<reference key="1">
    <citation type="submission" date="2010-11" db="EMBL/GenBank/DDBJ databases">
        <title>The complete genome of Paludibacter propionicigenes DSM 17365.</title>
        <authorList>
            <consortium name="US DOE Joint Genome Institute (JGI-PGF)"/>
            <person name="Lucas S."/>
            <person name="Copeland A."/>
            <person name="Lapidus A."/>
            <person name="Bruce D."/>
            <person name="Goodwin L."/>
            <person name="Pitluck S."/>
            <person name="Kyrpides N."/>
            <person name="Mavromatis K."/>
            <person name="Ivanova N."/>
            <person name="Munk A.C."/>
            <person name="Brettin T."/>
            <person name="Detter J.C."/>
            <person name="Han C."/>
            <person name="Tapia R."/>
            <person name="Land M."/>
            <person name="Hauser L."/>
            <person name="Markowitz V."/>
            <person name="Cheng J.-F."/>
            <person name="Hugenholtz P."/>
            <person name="Woyke T."/>
            <person name="Wu D."/>
            <person name="Gronow S."/>
            <person name="Wellnitz S."/>
            <person name="Brambilla E."/>
            <person name="Klenk H.-P."/>
            <person name="Eisen J.A."/>
        </authorList>
    </citation>
    <scope>NUCLEOTIDE SEQUENCE</scope>
    <source>
        <strain>WB4</strain>
    </source>
</reference>
<evidence type="ECO:0000259" key="3">
    <source>
        <dbReference type="Pfam" id="PF00150"/>
    </source>
</evidence>
<keyword evidence="1 4" id="KW-0378">Hydrolase</keyword>
<dbReference type="STRING" id="694427.Palpr_1662"/>
<dbReference type="Pfam" id="PF00150">
    <property type="entry name" value="Cellulase"/>
    <property type="match status" value="1"/>
</dbReference>
<dbReference type="Gene3D" id="2.60.40.1080">
    <property type="match status" value="1"/>
</dbReference>
<dbReference type="RefSeq" id="WP_013445172.1">
    <property type="nucleotide sequence ID" value="NC_014734.1"/>
</dbReference>
<dbReference type="Proteomes" id="UP000008718">
    <property type="component" value="Chromosome"/>
</dbReference>
<dbReference type="GO" id="GO:0000272">
    <property type="term" value="P:polysaccharide catabolic process"/>
    <property type="evidence" value="ECO:0007669"/>
    <property type="project" value="InterPro"/>
</dbReference>
<evidence type="ECO:0000313" key="4">
    <source>
        <dbReference type="EMBL" id="ADQ79803.1"/>
    </source>
</evidence>
<dbReference type="InterPro" id="IPR017853">
    <property type="entry name" value="GH"/>
</dbReference>
<dbReference type="HOGENOM" id="CLU_403735_0_0_10"/>
<dbReference type="Gene3D" id="3.20.20.80">
    <property type="entry name" value="Glycosidases"/>
    <property type="match status" value="1"/>
</dbReference>
<name>E4T509_PALPW</name>
<dbReference type="AlphaFoldDB" id="E4T509"/>
<dbReference type="EMBL" id="CP002345">
    <property type="protein sequence ID" value="ADQ79803.1"/>
    <property type="molecule type" value="Genomic_DNA"/>
</dbReference>
<dbReference type="InterPro" id="IPR001547">
    <property type="entry name" value="Glyco_hydro_5"/>
</dbReference>
<gene>
    <name evidence="4" type="ordered locus">Palpr_1662</name>
</gene>
<organism evidence="4 5">
    <name type="scientific">Paludibacter propionicigenes (strain DSM 17365 / JCM 13257 / WB4)</name>
    <dbReference type="NCBI Taxonomy" id="694427"/>
    <lineage>
        <taxon>Bacteria</taxon>
        <taxon>Pseudomonadati</taxon>
        <taxon>Bacteroidota</taxon>
        <taxon>Bacteroidia</taxon>
        <taxon>Bacteroidales</taxon>
        <taxon>Paludibacteraceae</taxon>
        <taxon>Paludibacter</taxon>
    </lineage>
</organism>
<keyword evidence="2" id="KW-0326">Glycosidase</keyword>
<keyword evidence="5" id="KW-1185">Reference proteome</keyword>